<evidence type="ECO:0000313" key="1">
    <source>
        <dbReference type="EMBL" id="CEZ18945.1"/>
    </source>
</evidence>
<dbReference type="EMBL" id="LN827929">
    <property type="protein sequence ID" value="CEZ18945.1"/>
    <property type="molecule type" value="Genomic_DNA"/>
</dbReference>
<dbReference type="Proteomes" id="UP000064007">
    <property type="component" value="Chromosome 1"/>
</dbReference>
<protein>
    <recommendedName>
        <fullName evidence="3">HTH tetR-type domain-containing protein</fullName>
    </recommendedName>
</protein>
<dbReference type="KEGG" id="mbat:BN1208_0049"/>
<proteinExistence type="predicted"/>
<organism evidence="1 2">
    <name type="scientific">Candidatus Methylopumilus planktonicus</name>
    <dbReference type="NCBI Taxonomy" id="1581557"/>
    <lineage>
        <taxon>Bacteria</taxon>
        <taxon>Pseudomonadati</taxon>
        <taxon>Pseudomonadota</taxon>
        <taxon>Betaproteobacteria</taxon>
        <taxon>Nitrosomonadales</taxon>
        <taxon>Methylophilaceae</taxon>
        <taxon>Candidatus Methylopumilus</taxon>
    </lineage>
</organism>
<dbReference type="AlphaFoldDB" id="A0A0D6ETY0"/>
<gene>
    <name evidence="1" type="ORF">BN1208_0049</name>
</gene>
<reference evidence="2" key="1">
    <citation type="submission" date="2014-12" db="EMBL/GenBank/DDBJ databases">
        <authorList>
            <person name="Salcher M.M."/>
        </authorList>
    </citation>
    <scope>NUCLEOTIDE SEQUENCE [LARGE SCALE GENOMIC DNA]</scope>
    <source>
        <strain evidence="2">MMS-10A-171</strain>
    </source>
</reference>
<name>A0A0D6ETY0_9PROT</name>
<evidence type="ECO:0000313" key="2">
    <source>
        <dbReference type="Proteomes" id="UP000064007"/>
    </source>
</evidence>
<accession>A0A0D6ETY0</accession>
<dbReference type="Gene3D" id="1.10.357.10">
    <property type="entry name" value="Tetracycline Repressor, domain 2"/>
    <property type="match status" value="1"/>
</dbReference>
<dbReference type="STRING" id="1581557.BN1208_0049"/>
<sequence length="178" mass="20968">MLQGDVKLLTINNLVKKSGYSVGNIYYHYKNIQNFYATIFLRKRIGVYVELINEINNFSSTKTCPDLWKFILEFIFDKMTGKFKISIISYLFLQAYKSKEKSYELEQIIDCLIEPLMHCQKRNKTNTFLLIGEEELKLKLRSLRVFIETPFLEENSIAGKALHFELTLKYCLANFCKT</sequence>
<evidence type="ECO:0008006" key="3">
    <source>
        <dbReference type="Google" id="ProtNLM"/>
    </source>
</evidence>
<keyword evidence="2" id="KW-1185">Reference proteome</keyword>
<dbReference type="HOGENOM" id="CLU_1508905_0_0_4"/>